<evidence type="ECO:0000313" key="2">
    <source>
        <dbReference type="Proteomes" id="UP000000286"/>
    </source>
</evidence>
<sequence length="142" mass="15563">MSDSTTSPTTTFSTSLSPNATTSFFCGNMGVMYTAMSGYETEDAQAYWACGRAYESAFATLTKKVPGTTFSADMPTSTWHGVLDCGYSSSINVAENKSSPIDYWNCGRTYARNYALSDALSLKPTNMLQYFLLVLFFICIIL</sequence>
<proteinExistence type="predicted"/>
<evidence type="ECO:0000313" key="1">
    <source>
        <dbReference type="EMBL" id="CAY86275.1"/>
    </source>
</evidence>
<reference evidence="1 2" key="1">
    <citation type="journal article" date="2009" name="Proc. Natl. Acad. Sci. U.S.A.">
        <title>Eukaryote-to-eukaryote gene transfer events revealed by the genome sequence of the wine yeast Saccharomyces cerevisiae EC1118.</title>
        <authorList>
            <person name="Novo M."/>
            <person name="Bigey F."/>
            <person name="Beyne E."/>
            <person name="Galeote V."/>
            <person name="Gavory F."/>
            <person name="Mallet S."/>
            <person name="Cambot B."/>
            <person name="Legras J.L."/>
            <person name="Wincker P."/>
            <person name="Casaregola S."/>
            <person name="Dequin S."/>
        </authorList>
    </citation>
    <scope>NUCLEOTIDE SEQUENCE [LARGE SCALE GENOMIC DNA]</scope>
    <source>
        <strain evidence="2">Lalvin EC1118 / Prise de mousse</strain>
    </source>
</reference>
<dbReference type="OrthoDB" id="4065846at2759"/>
<dbReference type="HOGENOM" id="CLU_145591_0_0_1"/>
<organism evidence="1 2">
    <name type="scientific">Saccharomyces cerevisiae (strain Lalvin EC1118 / Prise de mousse)</name>
    <name type="common">Baker's yeast</name>
    <dbReference type="NCBI Taxonomy" id="643680"/>
    <lineage>
        <taxon>Eukaryota</taxon>
        <taxon>Fungi</taxon>
        <taxon>Dikarya</taxon>
        <taxon>Ascomycota</taxon>
        <taxon>Saccharomycotina</taxon>
        <taxon>Saccharomycetes</taxon>
        <taxon>Saccharomycetales</taxon>
        <taxon>Saccharomycetaceae</taxon>
        <taxon>Saccharomyces</taxon>
    </lineage>
</organism>
<accession>C8ZHV0</accession>
<dbReference type="EMBL" id="FN394216">
    <property type="protein sequence ID" value="CAY86275.1"/>
    <property type="molecule type" value="Genomic_DNA"/>
</dbReference>
<dbReference type="Proteomes" id="UP000000286">
    <property type="component" value="Chromosome XV"/>
</dbReference>
<gene>
    <name evidence="1" type="ORF">EC1118_1O4_1706g</name>
</gene>
<name>C8ZHV0_YEAS8</name>
<dbReference type="AlphaFoldDB" id="C8ZHV0"/>
<protein>
    <submittedName>
        <fullName evidence="1">EC1118_1O4_1706p</fullName>
    </submittedName>
</protein>